<accession>A0A0B0N2B3</accession>
<dbReference type="EMBL" id="JRRC01499387">
    <property type="protein sequence ID" value="KHG08518.1"/>
    <property type="molecule type" value="Genomic_DNA"/>
</dbReference>
<evidence type="ECO:0000313" key="3">
    <source>
        <dbReference type="Proteomes" id="UP000032142"/>
    </source>
</evidence>
<gene>
    <name evidence="2" type="ORF">F383_35860</name>
</gene>
<proteinExistence type="predicted"/>
<name>A0A0B0N2B3_GOSAR</name>
<comment type="caution">
    <text evidence="2">The sequence shown here is derived from an EMBL/GenBank/DDBJ whole genome shotgun (WGS) entry which is preliminary data.</text>
</comment>
<keyword evidence="3" id="KW-1185">Reference proteome</keyword>
<dbReference type="AlphaFoldDB" id="A0A0B0N2B3"/>
<feature type="compositionally biased region" description="Basic residues" evidence="1">
    <location>
        <begin position="39"/>
        <end position="54"/>
    </location>
</feature>
<sequence>MSFQRGYISQNFSPRNHFAPEDRRSFQFWPPATGPYSPTRRRSRWSKGARKKSSNGRITGVDGGLKSGGGVGEALTLPKASKSCCDVRGKSYGWKP</sequence>
<evidence type="ECO:0000313" key="2">
    <source>
        <dbReference type="EMBL" id="KHG08518.1"/>
    </source>
</evidence>
<protein>
    <submittedName>
        <fullName evidence="2">Cingulin</fullName>
    </submittedName>
</protein>
<dbReference type="Proteomes" id="UP000032142">
    <property type="component" value="Unassembled WGS sequence"/>
</dbReference>
<feature type="region of interest" description="Disordered" evidence="1">
    <location>
        <begin position="1"/>
        <end position="73"/>
    </location>
</feature>
<evidence type="ECO:0000256" key="1">
    <source>
        <dbReference type="SAM" id="MobiDB-lite"/>
    </source>
</evidence>
<feature type="compositionally biased region" description="Polar residues" evidence="1">
    <location>
        <begin position="1"/>
        <end position="14"/>
    </location>
</feature>
<organism evidence="2 3">
    <name type="scientific">Gossypium arboreum</name>
    <name type="common">Tree cotton</name>
    <name type="synonym">Gossypium nanking</name>
    <dbReference type="NCBI Taxonomy" id="29729"/>
    <lineage>
        <taxon>Eukaryota</taxon>
        <taxon>Viridiplantae</taxon>
        <taxon>Streptophyta</taxon>
        <taxon>Embryophyta</taxon>
        <taxon>Tracheophyta</taxon>
        <taxon>Spermatophyta</taxon>
        <taxon>Magnoliopsida</taxon>
        <taxon>eudicotyledons</taxon>
        <taxon>Gunneridae</taxon>
        <taxon>Pentapetalae</taxon>
        <taxon>rosids</taxon>
        <taxon>malvids</taxon>
        <taxon>Malvales</taxon>
        <taxon>Malvaceae</taxon>
        <taxon>Malvoideae</taxon>
        <taxon>Gossypium</taxon>
    </lineage>
</organism>
<feature type="compositionally biased region" description="Gly residues" evidence="1">
    <location>
        <begin position="61"/>
        <end position="72"/>
    </location>
</feature>
<reference evidence="3" key="1">
    <citation type="submission" date="2014-09" db="EMBL/GenBank/DDBJ databases">
        <authorList>
            <person name="Mudge J."/>
            <person name="Ramaraj T."/>
            <person name="Lindquist I.E."/>
            <person name="Bharti A.K."/>
            <person name="Sundararajan A."/>
            <person name="Cameron C.T."/>
            <person name="Woodward J.E."/>
            <person name="May G.D."/>
            <person name="Brubaker C."/>
            <person name="Broadhvest J."/>
            <person name="Wilkins T.A."/>
        </authorList>
    </citation>
    <scope>NUCLEOTIDE SEQUENCE</scope>
    <source>
        <strain evidence="3">cv. AKA8401</strain>
    </source>
</reference>